<comment type="caution">
    <text evidence="3">The sequence shown here is derived from an EMBL/GenBank/DDBJ whole genome shotgun (WGS) entry which is preliminary data.</text>
</comment>
<sequence length="213" mass="24291">MSGIETTRSDSKKKTIRNSNNDTERVRTLRCEYWEKVKNIDPEQLVFLDEMGVLLGLTRTHARSPKGRRVYDLTPFYRGEKVTVIGAITLKKVVAVMTLNGSMDSQAFEVFIKQFLVPQLWSGAVVVMDRLPAHKLSSIEPLIQSVGAKVLNLSAYSPDFNPIELWWSQLKAFLRQFSPKTSKMVDVLLATAIDLLDPEHLRNWFTYCCYCTA</sequence>
<dbReference type="InterPro" id="IPR036397">
    <property type="entry name" value="RNaseH_sf"/>
</dbReference>
<accession>A0A846H250</accession>
<gene>
    <name evidence="3" type="ORF">PI95_004115</name>
</gene>
<name>A0A846H250_9CYAN</name>
<evidence type="ECO:0000259" key="2">
    <source>
        <dbReference type="Pfam" id="PF13358"/>
    </source>
</evidence>
<reference evidence="3 4" key="1">
    <citation type="journal article" date="2015" name="Genome Announc.">
        <title>Draft Genome Sequence of Cyanobacterium Hassallia byssoidea Strain VB512170, Isolated from Monuments in India.</title>
        <authorList>
            <person name="Singh D."/>
            <person name="Chandrababunaidu M.M."/>
            <person name="Panda A."/>
            <person name="Sen D."/>
            <person name="Bhattacharyya S."/>
            <person name="Adhikary S.P."/>
            <person name="Tripathy S."/>
        </authorList>
    </citation>
    <scope>NUCLEOTIDE SEQUENCE [LARGE SCALE GENOMIC DNA]</scope>
    <source>
        <strain evidence="3 4">VB512170</strain>
    </source>
</reference>
<dbReference type="AlphaFoldDB" id="A0A846H250"/>
<feature type="domain" description="Tc1-like transposase DDE" evidence="2">
    <location>
        <begin position="44"/>
        <end position="176"/>
    </location>
</feature>
<protein>
    <submittedName>
        <fullName evidence="3">IS630 family transposase</fullName>
    </submittedName>
</protein>
<evidence type="ECO:0000313" key="4">
    <source>
        <dbReference type="Proteomes" id="UP000031549"/>
    </source>
</evidence>
<dbReference type="GO" id="GO:0003676">
    <property type="term" value="F:nucleic acid binding"/>
    <property type="evidence" value="ECO:0007669"/>
    <property type="project" value="InterPro"/>
</dbReference>
<dbReference type="Pfam" id="PF13358">
    <property type="entry name" value="DDE_3"/>
    <property type="match status" value="1"/>
</dbReference>
<proteinExistence type="predicted"/>
<evidence type="ECO:0000256" key="1">
    <source>
        <dbReference type="SAM" id="MobiDB-lite"/>
    </source>
</evidence>
<dbReference type="PANTHER" id="PTHR46564">
    <property type="entry name" value="TRANSPOSASE"/>
    <property type="match status" value="1"/>
</dbReference>
<dbReference type="InterPro" id="IPR038717">
    <property type="entry name" value="Tc1-like_DDE_dom"/>
</dbReference>
<dbReference type="NCBIfam" id="NF033545">
    <property type="entry name" value="transpos_IS630"/>
    <property type="match status" value="1"/>
</dbReference>
<dbReference type="RefSeq" id="WP_163518595.1">
    <property type="nucleotide sequence ID" value="NZ_JTCM02000005.1"/>
</dbReference>
<dbReference type="InterPro" id="IPR047655">
    <property type="entry name" value="Transpos_IS630-like"/>
</dbReference>
<dbReference type="PANTHER" id="PTHR46564:SF1">
    <property type="entry name" value="TRANSPOSASE"/>
    <property type="match status" value="1"/>
</dbReference>
<dbReference type="Gene3D" id="3.30.420.10">
    <property type="entry name" value="Ribonuclease H-like superfamily/Ribonuclease H"/>
    <property type="match status" value="1"/>
</dbReference>
<organism evidence="3 4">
    <name type="scientific">Hassallia byssoidea VB512170</name>
    <dbReference type="NCBI Taxonomy" id="1304833"/>
    <lineage>
        <taxon>Bacteria</taxon>
        <taxon>Bacillati</taxon>
        <taxon>Cyanobacteriota</taxon>
        <taxon>Cyanophyceae</taxon>
        <taxon>Nostocales</taxon>
        <taxon>Tolypothrichaceae</taxon>
        <taxon>Hassallia</taxon>
    </lineage>
</organism>
<keyword evidence="4" id="KW-1185">Reference proteome</keyword>
<dbReference type="EMBL" id="JTCM02000005">
    <property type="protein sequence ID" value="NEU71787.1"/>
    <property type="molecule type" value="Genomic_DNA"/>
</dbReference>
<feature type="region of interest" description="Disordered" evidence="1">
    <location>
        <begin position="1"/>
        <end position="21"/>
    </location>
</feature>
<evidence type="ECO:0000313" key="3">
    <source>
        <dbReference type="EMBL" id="NEU71787.1"/>
    </source>
</evidence>
<dbReference type="Proteomes" id="UP000031549">
    <property type="component" value="Unassembled WGS sequence"/>
</dbReference>